<evidence type="ECO:0000313" key="2">
    <source>
        <dbReference type="Proteomes" id="UP000298390"/>
    </source>
</evidence>
<comment type="caution">
    <text evidence="1">The sequence shown here is derived from an EMBL/GenBank/DDBJ whole genome shotgun (WGS) entry which is preliminary data.</text>
</comment>
<name>A0A4Y9XR91_9APHY</name>
<sequence>MSDEEILPGDIVAVHHAGSRREGLVVATSDDHLGRRTLEVQLEPTEPLYRT</sequence>
<evidence type="ECO:0000313" key="1">
    <source>
        <dbReference type="EMBL" id="TFY52844.1"/>
    </source>
</evidence>
<evidence type="ECO:0008006" key="3">
    <source>
        <dbReference type="Google" id="ProtNLM"/>
    </source>
</evidence>
<dbReference type="Proteomes" id="UP000298390">
    <property type="component" value="Unassembled WGS sequence"/>
</dbReference>
<reference evidence="1 2" key="1">
    <citation type="submission" date="2019-01" db="EMBL/GenBank/DDBJ databases">
        <title>Genome sequencing of the rare red list fungi Fomitopsis rosea.</title>
        <authorList>
            <person name="Buettner E."/>
            <person name="Kellner H."/>
        </authorList>
    </citation>
    <scope>NUCLEOTIDE SEQUENCE [LARGE SCALE GENOMIC DNA]</scope>
    <source>
        <strain evidence="1 2">DSM 105464</strain>
    </source>
</reference>
<dbReference type="EMBL" id="SEKV01000911">
    <property type="protein sequence ID" value="TFY52844.1"/>
    <property type="molecule type" value="Genomic_DNA"/>
</dbReference>
<proteinExistence type="predicted"/>
<dbReference type="AlphaFoldDB" id="A0A4Y9XR91"/>
<accession>A0A4Y9XR91</accession>
<organism evidence="1 2">
    <name type="scientific">Rhodofomes roseus</name>
    <dbReference type="NCBI Taxonomy" id="34475"/>
    <lineage>
        <taxon>Eukaryota</taxon>
        <taxon>Fungi</taxon>
        <taxon>Dikarya</taxon>
        <taxon>Basidiomycota</taxon>
        <taxon>Agaricomycotina</taxon>
        <taxon>Agaricomycetes</taxon>
        <taxon>Polyporales</taxon>
        <taxon>Rhodofomes</taxon>
    </lineage>
</organism>
<protein>
    <recommendedName>
        <fullName evidence="3">KOW motif-containing protein</fullName>
    </recommendedName>
</protein>
<gene>
    <name evidence="1" type="ORF">EVJ58_g9785</name>
</gene>